<organism evidence="2 3">
    <name type="scientific">Candidatus Lloydbacteria bacterium CG22_combo_CG10-13_8_21_14_all_47_15</name>
    <dbReference type="NCBI Taxonomy" id="1974635"/>
    <lineage>
        <taxon>Bacteria</taxon>
        <taxon>Candidatus Lloydiibacteriota</taxon>
    </lineage>
</organism>
<keyword evidence="1" id="KW-0812">Transmembrane</keyword>
<name>A0A2H0CWN1_9BACT</name>
<sequence>MNLAVVFGYYIVWHYTGAFRAIFGVWTNFIWFLYNFFSIPLLFRTLFSPWQRLDIERRRGFNFEEFGTALIVNTIMRIVGFGVKSITIMFGLASLLALVVAGILFFFVWILLPVIITGLFFTGLFKLVV</sequence>
<evidence type="ECO:0000256" key="1">
    <source>
        <dbReference type="SAM" id="Phobius"/>
    </source>
</evidence>
<evidence type="ECO:0000313" key="2">
    <source>
        <dbReference type="EMBL" id="PIP73828.1"/>
    </source>
</evidence>
<keyword evidence="1" id="KW-0472">Membrane</keyword>
<dbReference type="AlphaFoldDB" id="A0A2H0CWN1"/>
<protein>
    <submittedName>
        <fullName evidence="2">Uncharacterized protein</fullName>
    </submittedName>
</protein>
<proteinExistence type="predicted"/>
<gene>
    <name evidence="2" type="ORF">COW88_00750</name>
</gene>
<feature type="transmembrane region" description="Helical" evidence="1">
    <location>
        <begin position="96"/>
        <end position="125"/>
    </location>
</feature>
<feature type="transmembrane region" description="Helical" evidence="1">
    <location>
        <begin position="68"/>
        <end position="90"/>
    </location>
</feature>
<keyword evidence="1" id="KW-1133">Transmembrane helix</keyword>
<comment type="caution">
    <text evidence="2">The sequence shown here is derived from an EMBL/GenBank/DDBJ whole genome shotgun (WGS) entry which is preliminary data.</text>
</comment>
<evidence type="ECO:0000313" key="3">
    <source>
        <dbReference type="Proteomes" id="UP000230638"/>
    </source>
</evidence>
<dbReference type="Proteomes" id="UP000230638">
    <property type="component" value="Unassembled WGS sequence"/>
</dbReference>
<feature type="transmembrane region" description="Helical" evidence="1">
    <location>
        <begin position="29"/>
        <end position="47"/>
    </location>
</feature>
<dbReference type="EMBL" id="PCTL01000005">
    <property type="protein sequence ID" value="PIP73828.1"/>
    <property type="molecule type" value="Genomic_DNA"/>
</dbReference>
<accession>A0A2H0CWN1</accession>
<reference evidence="2 3" key="1">
    <citation type="submission" date="2017-09" db="EMBL/GenBank/DDBJ databases">
        <title>Depth-based differentiation of microbial function through sediment-hosted aquifers and enrichment of novel symbionts in the deep terrestrial subsurface.</title>
        <authorList>
            <person name="Probst A.J."/>
            <person name="Ladd B."/>
            <person name="Jarett J.K."/>
            <person name="Geller-Mcgrath D.E."/>
            <person name="Sieber C.M."/>
            <person name="Emerson J.B."/>
            <person name="Anantharaman K."/>
            <person name="Thomas B.C."/>
            <person name="Malmstrom R."/>
            <person name="Stieglmeier M."/>
            <person name="Klingl A."/>
            <person name="Woyke T."/>
            <person name="Ryan C.M."/>
            <person name="Banfield J.F."/>
        </authorList>
    </citation>
    <scope>NUCLEOTIDE SEQUENCE [LARGE SCALE GENOMIC DNA]</scope>
    <source>
        <strain evidence="2">CG22_combo_CG10-13_8_21_14_all_47_15</strain>
    </source>
</reference>